<sequence>MNQVKGISDAMFDNVNRLLYRLICVGENDNDKVHEMYLCRVEIAPRDCQNCTDAQITGDYLCIPDLSAEDCRACLKGARSVIPKSVPRECRVVHESCHLSYQFKNPGEGRAVAPPPPGEITWKTKVICIVTGVIALLAVVLTGSCLYLKKRRTERERRERIRLLQLLDMEGNLLGEF</sequence>
<keyword evidence="3" id="KW-0472">Membrane</keyword>
<dbReference type="EMBL" id="GEDG01021003">
    <property type="protein sequence ID" value="JAP18667.1"/>
    <property type="molecule type" value="Transcribed_RNA"/>
</dbReference>
<dbReference type="Pfam" id="PF01657">
    <property type="entry name" value="Stress-antifung"/>
    <property type="match status" value="1"/>
</dbReference>
<reference evidence="5" key="1">
    <citation type="submission" date="2015-12" db="EMBL/GenBank/DDBJ databases">
        <title>Gene expression during late stages of embryo sac development: a critical building block for successful pollen-pistil interactions.</title>
        <authorList>
            <person name="Liu Y."/>
            <person name="Joly V."/>
            <person name="Sabar M."/>
            <person name="Matton D.P."/>
        </authorList>
    </citation>
    <scope>NUCLEOTIDE SEQUENCE</scope>
</reference>
<dbReference type="AlphaFoldDB" id="A0A0V0HGW1"/>
<dbReference type="InterPro" id="IPR038408">
    <property type="entry name" value="GNK2_sf"/>
</dbReference>
<keyword evidence="2" id="KW-0677">Repeat</keyword>
<dbReference type="PANTHER" id="PTHR32099">
    <property type="entry name" value="CYSTEINE-RICH REPEAT SECRETORY PROTEIN"/>
    <property type="match status" value="1"/>
</dbReference>
<dbReference type="PANTHER" id="PTHR32099:SF36">
    <property type="entry name" value="CYSTEINE-RICH REPEAT SECRETORY PROTEIN 38-LIKE"/>
    <property type="match status" value="1"/>
</dbReference>
<accession>A0A0V0HGW1</accession>
<evidence type="ECO:0000313" key="5">
    <source>
        <dbReference type="EMBL" id="JAP18667.1"/>
    </source>
</evidence>
<proteinExistence type="predicted"/>
<protein>
    <submittedName>
        <fullName evidence="5">Putative ovule protein</fullName>
    </submittedName>
</protein>
<keyword evidence="1" id="KW-0732">Signal</keyword>
<dbReference type="Gene3D" id="3.30.430.20">
    <property type="entry name" value="Gnk2 domain, C-X8-C-X2-C motif"/>
    <property type="match status" value="1"/>
</dbReference>
<keyword evidence="3" id="KW-0812">Transmembrane</keyword>
<organism evidence="5">
    <name type="scientific">Solanum chacoense</name>
    <name type="common">Chaco potato</name>
    <dbReference type="NCBI Taxonomy" id="4108"/>
    <lineage>
        <taxon>Eukaryota</taxon>
        <taxon>Viridiplantae</taxon>
        <taxon>Streptophyta</taxon>
        <taxon>Embryophyta</taxon>
        <taxon>Tracheophyta</taxon>
        <taxon>Spermatophyta</taxon>
        <taxon>Magnoliopsida</taxon>
        <taxon>eudicotyledons</taxon>
        <taxon>Gunneridae</taxon>
        <taxon>Pentapetalae</taxon>
        <taxon>asterids</taxon>
        <taxon>lamiids</taxon>
        <taxon>Solanales</taxon>
        <taxon>Solanaceae</taxon>
        <taxon>Solanoideae</taxon>
        <taxon>Solaneae</taxon>
        <taxon>Solanum</taxon>
    </lineage>
</organism>
<dbReference type="InterPro" id="IPR002902">
    <property type="entry name" value="GNK2"/>
</dbReference>
<evidence type="ECO:0000256" key="1">
    <source>
        <dbReference type="ARBA" id="ARBA00022729"/>
    </source>
</evidence>
<evidence type="ECO:0000256" key="3">
    <source>
        <dbReference type="SAM" id="Phobius"/>
    </source>
</evidence>
<dbReference type="CDD" id="cd23509">
    <property type="entry name" value="Gnk2-like"/>
    <property type="match status" value="1"/>
</dbReference>
<keyword evidence="3" id="KW-1133">Transmembrane helix</keyword>
<name>A0A0V0HGW1_SOLCH</name>
<feature type="domain" description="Gnk2-homologous" evidence="4">
    <location>
        <begin position="54"/>
        <end position="102"/>
    </location>
</feature>
<feature type="transmembrane region" description="Helical" evidence="3">
    <location>
        <begin position="129"/>
        <end position="148"/>
    </location>
</feature>
<evidence type="ECO:0000259" key="4">
    <source>
        <dbReference type="Pfam" id="PF01657"/>
    </source>
</evidence>
<evidence type="ECO:0000256" key="2">
    <source>
        <dbReference type="ARBA" id="ARBA00022737"/>
    </source>
</evidence>